<dbReference type="CDD" id="cd02440">
    <property type="entry name" value="AdoMet_MTases"/>
    <property type="match status" value="1"/>
</dbReference>
<proteinExistence type="predicted"/>
<keyword evidence="1" id="KW-0489">Methyltransferase</keyword>
<dbReference type="Gene3D" id="3.40.50.150">
    <property type="entry name" value="Vaccinia Virus protein VP39"/>
    <property type="match status" value="1"/>
</dbReference>
<protein>
    <submittedName>
        <fullName evidence="1">Methyltransferase</fullName>
    </submittedName>
</protein>
<sequence>MNESVRLGMKMNVGGSSVYEERIEYLRRLLHIGRDFGFDQGSCVDRYYIEQFLSSHAADVRGHVLEIGDDTYTRRFGGNRVTKSDVLHKVEGNPNSTIVADLACAGHIPGGTFNCIVLTQTLQYIYDLRATIRTIYRILRPGGVLLATFPGIAHISRYDLEHWGEYWRLTTMSAKRLFEEAFPSEDVEVQSYGNMVTAIAFLCGLPAEGFKQVELDHHDPDFQVLVAGRAVKPRE</sequence>
<dbReference type="SUPFAM" id="SSF53335">
    <property type="entry name" value="S-adenosyl-L-methionine-dependent methyltransferases"/>
    <property type="match status" value="1"/>
</dbReference>
<keyword evidence="1" id="KW-0808">Transferase</keyword>
<dbReference type="GO" id="GO:0032259">
    <property type="term" value="P:methylation"/>
    <property type="evidence" value="ECO:0007669"/>
    <property type="project" value="UniProtKB-KW"/>
</dbReference>
<dbReference type="GO" id="GO:0008168">
    <property type="term" value="F:methyltransferase activity"/>
    <property type="evidence" value="ECO:0007669"/>
    <property type="project" value="UniProtKB-KW"/>
</dbReference>
<organism evidence="1 2">
    <name type="scientific">miscellaneous Crenarchaeota group-15 archaeon DG-45</name>
    <dbReference type="NCBI Taxonomy" id="1685127"/>
    <lineage>
        <taxon>Archaea</taxon>
        <taxon>Candidatus Bathyarchaeota</taxon>
        <taxon>MCG-15</taxon>
    </lineage>
</organism>
<dbReference type="Proteomes" id="UP000037210">
    <property type="component" value="Unassembled WGS sequence"/>
</dbReference>
<gene>
    <name evidence="1" type="ORF">AC482_00040</name>
</gene>
<accession>A0A0M0BT16</accession>
<evidence type="ECO:0000313" key="2">
    <source>
        <dbReference type="Proteomes" id="UP000037210"/>
    </source>
</evidence>
<dbReference type="EMBL" id="LFWZ01000001">
    <property type="protein sequence ID" value="KON31584.1"/>
    <property type="molecule type" value="Genomic_DNA"/>
</dbReference>
<evidence type="ECO:0000313" key="1">
    <source>
        <dbReference type="EMBL" id="KON31584.1"/>
    </source>
</evidence>
<name>A0A0M0BT16_9ARCH</name>
<reference evidence="1 2" key="1">
    <citation type="submission" date="2015-06" db="EMBL/GenBank/DDBJ databases">
        <title>New insights into the roles of widespread benthic archaea in carbon and nitrogen cycling.</title>
        <authorList>
            <person name="Lazar C.S."/>
            <person name="Baker B.J."/>
            <person name="Seitz K.W."/>
            <person name="Hyde A.S."/>
            <person name="Dick G.J."/>
            <person name="Hinrichs K.-U."/>
            <person name="Teske A.P."/>
        </authorList>
    </citation>
    <scope>NUCLEOTIDE SEQUENCE [LARGE SCALE GENOMIC DNA]</scope>
    <source>
        <strain evidence="1">DG-45</strain>
    </source>
</reference>
<dbReference type="AlphaFoldDB" id="A0A0M0BT16"/>
<dbReference type="InterPro" id="IPR029063">
    <property type="entry name" value="SAM-dependent_MTases_sf"/>
</dbReference>
<dbReference type="Pfam" id="PF13489">
    <property type="entry name" value="Methyltransf_23"/>
    <property type="match status" value="1"/>
</dbReference>
<comment type="caution">
    <text evidence="1">The sequence shown here is derived from an EMBL/GenBank/DDBJ whole genome shotgun (WGS) entry which is preliminary data.</text>
</comment>